<dbReference type="AlphaFoldDB" id="A0A8U0IKL7"/>
<dbReference type="GeneID" id="72189380"/>
<name>A0A8U0IKL7_9EURY</name>
<dbReference type="EMBL" id="CP096658">
    <property type="protein sequence ID" value="UPW01643.1"/>
    <property type="molecule type" value="Genomic_DNA"/>
</dbReference>
<accession>A0A8U0IKL7</accession>
<gene>
    <name evidence="1" type="ORF">M0R88_05955</name>
</gene>
<evidence type="ECO:0000313" key="2">
    <source>
        <dbReference type="Proteomes" id="UP000830434"/>
    </source>
</evidence>
<evidence type="ECO:0000313" key="1">
    <source>
        <dbReference type="EMBL" id="UPW01643.1"/>
    </source>
</evidence>
<reference evidence="1" key="1">
    <citation type="submission" date="2022-04" db="EMBL/GenBank/DDBJ databases">
        <title>Diverse halophilic archaea isolated from saline environments.</title>
        <authorList>
            <person name="Cui H.-L."/>
        </authorList>
    </citation>
    <scope>NUCLEOTIDE SEQUENCE</scope>
    <source>
        <strain evidence="1">XZYJT40</strain>
    </source>
</reference>
<proteinExistence type="predicted"/>
<dbReference type="RefSeq" id="WP_248656041.1">
    <property type="nucleotide sequence ID" value="NZ_CP096658.1"/>
</dbReference>
<organism evidence="1 2">
    <name type="scientific">Halorussus gelatinilyticus</name>
    <dbReference type="NCBI Taxonomy" id="2937524"/>
    <lineage>
        <taxon>Archaea</taxon>
        <taxon>Methanobacteriati</taxon>
        <taxon>Methanobacteriota</taxon>
        <taxon>Stenosarchaea group</taxon>
        <taxon>Halobacteria</taxon>
        <taxon>Halobacteriales</taxon>
        <taxon>Haladaptataceae</taxon>
        <taxon>Halorussus</taxon>
    </lineage>
</organism>
<keyword evidence="2" id="KW-1185">Reference proteome</keyword>
<sequence>MSELLDAIEDGDEVRWNDRANTATVDGDHYGHPRVETTRGTQYFLRAEDDYDGDIIVRKADPSHQKVAAVTALYVNGRFVLGDGGLE</sequence>
<protein>
    <submittedName>
        <fullName evidence="1">Uncharacterized protein</fullName>
    </submittedName>
</protein>
<dbReference type="Proteomes" id="UP000830434">
    <property type="component" value="Chromosome"/>
</dbReference>
<dbReference type="KEGG" id="haxz:M0R88_05955"/>